<dbReference type="Gene3D" id="1.20.1270.60">
    <property type="entry name" value="Arfaptin homology (AH) domain/BAR domain"/>
    <property type="match status" value="2"/>
</dbReference>
<dbReference type="GO" id="GO:0007264">
    <property type="term" value="P:small GTPase-mediated signal transduction"/>
    <property type="evidence" value="ECO:0007669"/>
    <property type="project" value="TreeGrafter"/>
</dbReference>
<keyword evidence="8" id="KW-1185">Reference proteome</keyword>
<gene>
    <name evidence="7" type="ORF">ASPCAL08302</name>
</gene>
<dbReference type="GO" id="GO:0005096">
    <property type="term" value="F:GTPase activator activity"/>
    <property type="evidence" value="ECO:0007669"/>
    <property type="project" value="TreeGrafter"/>
</dbReference>
<dbReference type="SMART" id="SM00324">
    <property type="entry name" value="RhoGAP"/>
    <property type="match status" value="1"/>
</dbReference>
<sequence length="871" mass="97406">MPGFADSFWTPDYATGLGVLYGKLQQGVVENKQILTIASMRADAEEVYSQKLGDIAPSVDRMVAGFAKDDGASVRKAYEGTRTEMVEASRNHQKIASNIRELVVSPFRRWCDQHEARIENSHDDLQSRIKEHTKQADLVKKLRSHYFNKCRVLEDLEEENKLAFQAPETSPKVKTTPKIILPDNQAEDEDPVELGDRVYTPDDLKMLLVHMLENIRMGEIKVPIIGTYQNTSTGADIVEYTQKYLNATSLDYAERIGQDLVDNGFLRLVGNMGSTFANSSKMRYQWRPKTFQISGIPEKKTPLMRVTSVASSEDGIDSPIASVSEMLAGWNPLNNPYPNETPAEKLRREAREADERYKAAVRKLDIIRSKLEEEIVANLRFMEQCELDRLKAIKAVILDFSGAVSNVIPNLQSTVDHMMLYQETIQPLGDLRYLLENYRTGGFVPKVQAYENYYGSVEDQIFGVDLEARARADRKRVPIIVTTILTYLDNCYPELEGDESRRAIWLYDVPLAVTHRLRHALNNEKGDYFDVLQKFEIPVVASVLKLYLLELPDSLVSSQVYEIVKTIYSTTANETTEEGRIKVLQSTLGQLRLNNIATLDAIMTHFTRLIDLTSADEAYISSLAQSLSPCILRPRSENSLTMDERHSYRLIRDLFAHKDAIFGELKRQSSGLVGTAPRPRAISTDESNRRAAMEARNRAIMDRSRANSPAPPRKHRRDRSSGPDPGRFPINVSSERRNPTTRNSLDVPSSDSPTGAEELSNVNINATEPISNGANSESPISTGPINPSDPSTSPPPANRSDDSPTPTPTSLTDDKRASFTRSSAVHSRKPGLGSRSSFPIVPSEAGSDSKRSSFAESEPKGVTLEDKPMDD</sequence>
<dbReference type="Proteomes" id="UP000054771">
    <property type="component" value="Unassembled WGS sequence"/>
</dbReference>
<dbReference type="GO" id="GO:0007010">
    <property type="term" value="P:cytoskeleton organization"/>
    <property type="evidence" value="ECO:0007669"/>
    <property type="project" value="TreeGrafter"/>
</dbReference>
<feature type="coiled-coil region" evidence="2">
    <location>
        <begin position="115"/>
        <end position="142"/>
    </location>
</feature>
<dbReference type="PROSITE" id="PS50238">
    <property type="entry name" value="RHOGAP"/>
    <property type="match status" value="1"/>
</dbReference>
<evidence type="ECO:0000256" key="2">
    <source>
        <dbReference type="SAM" id="Coils"/>
    </source>
</evidence>
<proteinExistence type="predicted"/>
<feature type="compositionally biased region" description="Polar residues" evidence="3">
    <location>
        <begin position="740"/>
        <end position="753"/>
    </location>
</feature>
<dbReference type="Pfam" id="PF00611">
    <property type="entry name" value="FCH"/>
    <property type="match status" value="1"/>
</dbReference>
<feature type="compositionally biased region" description="Polar residues" evidence="3">
    <location>
        <begin position="760"/>
        <end position="791"/>
    </location>
</feature>
<name>A0A0U5GWI6_ASPCI</name>
<organism evidence="7 8">
    <name type="scientific">Aspergillus calidoustus</name>
    <dbReference type="NCBI Taxonomy" id="454130"/>
    <lineage>
        <taxon>Eukaryota</taxon>
        <taxon>Fungi</taxon>
        <taxon>Dikarya</taxon>
        <taxon>Ascomycota</taxon>
        <taxon>Pezizomycotina</taxon>
        <taxon>Eurotiomycetes</taxon>
        <taxon>Eurotiomycetidae</taxon>
        <taxon>Eurotiales</taxon>
        <taxon>Aspergillaceae</taxon>
        <taxon>Aspergillus</taxon>
        <taxon>Aspergillus subgen. Nidulantes</taxon>
    </lineage>
</organism>
<dbReference type="SUPFAM" id="SSF46785">
    <property type="entry name" value="Winged helix' DNA-binding domain"/>
    <property type="match status" value="1"/>
</dbReference>
<feature type="domain" description="F-BAR" evidence="6">
    <location>
        <begin position="2"/>
        <end position="430"/>
    </location>
</feature>
<dbReference type="FunFam" id="1.20.1270.60:FF:000073">
    <property type="entry name" value="RhoGAP and Fes/CIP4 domain protein"/>
    <property type="match status" value="1"/>
</dbReference>
<dbReference type="OMA" id="RKTWIYE"/>
<dbReference type="InterPro" id="IPR031160">
    <property type="entry name" value="F_BAR_dom"/>
</dbReference>
<feature type="compositionally biased region" description="Basic and acidic residues" evidence="3">
    <location>
        <begin position="686"/>
        <end position="705"/>
    </location>
</feature>
<dbReference type="FunFam" id="1.10.555.10:FF:000044">
    <property type="entry name" value="Rho-gtpase-activating protein 8"/>
    <property type="match status" value="1"/>
</dbReference>
<dbReference type="AlphaFoldDB" id="A0A0U5GWI6"/>
<evidence type="ECO:0000313" key="8">
    <source>
        <dbReference type="Proteomes" id="UP000054771"/>
    </source>
</evidence>
<evidence type="ECO:0000259" key="6">
    <source>
        <dbReference type="PROSITE" id="PS51741"/>
    </source>
</evidence>
<dbReference type="InterPro" id="IPR000591">
    <property type="entry name" value="DEP_dom"/>
</dbReference>
<dbReference type="InterPro" id="IPR001060">
    <property type="entry name" value="FCH_dom"/>
</dbReference>
<evidence type="ECO:0000259" key="4">
    <source>
        <dbReference type="PROSITE" id="PS50186"/>
    </source>
</evidence>
<evidence type="ECO:0000256" key="3">
    <source>
        <dbReference type="SAM" id="MobiDB-lite"/>
    </source>
</evidence>
<dbReference type="PROSITE" id="PS50186">
    <property type="entry name" value="DEP"/>
    <property type="match status" value="1"/>
</dbReference>
<dbReference type="InterPro" id="IPR000198">
    <property type="entry name" value="RhoGAP_dom"/>
</dbReference>
<feature type="domain" description="DEP" evidence="4">
    <location>
        <begin position="227"/>
        <end position="296"/>
    </location>
</feature>
<dbReference type="SMART" id="SM00055">
    <property type="entry name" value="FCH"/>
    <property type="match status" value="1"/>
</dbReference>
<dbReference type="SUPFAM" id="SSF48350">
    <property type="entry name" value="GTPase activation domain, GAP"/>
    <property type="match status" value="1"/>
</dbReference>
<dbReference type="FunFam" id="1.20.1270.60:FF:000050">
    <property type="entry name" value="RhoGAP and Fes/CIP4 domain protein"/>
    <property type="match status" value="1"/>
</dbReference>
<dbReference type="GO" id="GO:0005886">
    <property type="term" value="C:plasma membrane"/>
    <property type="evidence" value="ECO:0007669"/>
    <property type="project" value="TreeGrafter"/>
</dbReference>
<evidence type="ECO:0000313" key="7">
    <source>
        <dbReference type="EMBL" id="CEN61651.1"/>
    </source>
</evidence>
<dbReference type="SUPFAM" id="SSF103657">
    <property type="entry name" value="BAR/IMD domain-like"/>
    <property type="match status" value="1"/>
</dbReference>
<dbReference type="CDD" id="cd04399">
    <property type="entry name" value="RhoGAP_fRGD2"/>
    <property type="match status" value="1"/>
</dbReference>
<dbReference type="Pfam" id="PF00610">
    <property type="entry name" value="DEP"/>
    <property type="match status" value="1"/>
</dbReference>
<dbReference type="Pfam" id="PF00620">
    <property type="entry name" value="RhoGAP"/>
    <property type="match status" value="1"/>
</dbReference>
<dbReference type="OrthoDB" id="2155291at2759"/>
<dbReference type="GO" id="GO:0000935">
    <property type="term" value="C:division septum"/>
    <property type="evidence" value="ECO:0007669"/>
    <property type="project" value="TreeGrafter"/>
</dbReference>
<feature type="region of interest" description="Disordered" evidence="3">
    <location>
        <begin position="670"/>
        <end position="871"/>
    </location>
</feature>
<dbReference type="PROSITE" id="PS51741">
    <property type="entry name" value="F_BAR"/>
    <property type="match status" value="1"/>
</dbReference>
<reference evidence="8" key="1">
    <citation type="journal article" date="2016" name="Genome Announc.">
        <title>Draft genome sequences of fungus Aspergillus calidoustus.</title>
        <authorList>
            <person name="Horn F."/>
            <person name="Linde J."/>
            <person name="Mattern D.J."/>
            <person name="Walther G."/>
            <person name="Guthke R."/>
            <person name="Scherlach K."/>
            <person name="Martin K."/>
            <person name="Brakhage A.A."/>
            <person name="Petzke L."/>
            <person name="Valiante V."/>
        </authorList>
    </citation>
    <scope>NUCLEOTIDE SEQUENCE [LARGE SCALE GENOMIC DNA]</scope>
    <source>
        <strain evidence="8">SF006504</strain>
    </source>
</reference>
<dbReference type="PANTHER" id="PTHR23065">
    <property type="entry name" value="PROLINE-SERINE-THREONINE PHOSPHATASE INTERACTING PROTEIN 1"/>
    <property type="match status" value="1"/>
</dbReference>
<dbReference type="PANTHER" id="PTHR23065:SF17">
    <property type="entry name" value="RHO-GTPASE-ACTIVATING PROTEIN RGD2"/>
    <property type="match status" value="1"/>
</dbReference>
<dbReference type="GO" id="GO:0005737">
    <property type="term" value="C:cytoplasm"/>
    <property type="evidence" value="ECO:0007669"/>
    <property type="project" value="TreeGrafter"/>
</dbReference>
<dbReference type="InterPro" id="IPR008936">
    <property type="entry name" value="Rho_GTPase_activation_prot"/>
</dbReference>
<accession>A0A0U5GWI6</accession>
<evidence type="ECO:0000256" key="1">
    <source>
        <dbReference type="PROSITE-ProRule" id="PRU01077"/>
    </source>
</evidence>
<evidence type="ECO:0000259" key="5">
    <source>
        <dbReference type="PROSITE" id="PS50238"/>
    </source>
</evidence>
<protein>
    <submittedName>
        <fullName evidence="7">Putative Rho-GTPase-activating protein</fullName>
    </submittedName>
</protein>
<dbReference type="STRING" id="454130.A0A0U5GWI6"/>
<dbReference type="InterPro" id="IPR027267">
    <property type="entry name" value="AH/BAR_dom_sf"/>
</dbReference>
<dbReference type="Gene3D" id="1.10.555.10">
    <property type="entry name" value="Rho GTPase activation protein"/>
    <property type="match status" value="1"/>
</dbReference>
<feature type="domain" description="Rho-GAP" evidence="5">
    <location>
        <begin position="464"/>
        <end position="662"/>
    </location>
</feature>
<dbReference type="InterPro" id="IPR036390">
    <property type="entry name" value="WH_DNA-bd_sf"/>
</dbReference>
<feature type="compositionally biased region" description="Basic and acidic residues" evidence="3">
    <location>
        <begin position="847"/>
        <end position="871"/>
    </location>
</feature>
<dbReference type="EMBL" id="CDMC01000006">
    <property type="protein sequence ID" value="CEN61651.1"/>
    <property type="molecule type" value="Genomic_DNA"/>
</dbReference>
<keyword evidence="1 2" id="KW-0175">Coiled coil</keyword>